<dbReference type="Gene3D" id="3.30.420.10">
    <property type="entry name" value="Ribonuclease H-like superfamily/Ribonuclease H"/>
    <property type="match status" value="3"/>
</dbReference>
<dbReference type="GeneID" id="107485583"/>
<dbReference type="InterPro" id="IPR036397">
    <property type="entry name" value="RNaseH_sf"/>
</dbReference>
<dbReference type="SUPFAM" id="SSF53098">
    <property type="entry name" value="Ribonuclease H-like"/>
    <property type="match status" value="2"/>
</dbReference>
<dbReference type="CDD" id="cd09279">
    <property type="entry name" value="RNase_HI_like"/>
    <property type="match status" value="1"/>
</dbReference>
<name>A0A6P4D9Y1_ARADU</name>
<dbReference type="InterPro" id="IPR012337">
    <property type="entry name" value="RNaseH-like_sf"/>
</dbReference>
<dbReference type="InterPro" id="IPR002156">
    <property type="entry name" value="RNaseH_domain"/>
</dbReference>
<accession>A0A6P4D9Y1</accession>
<dbReference type="OrthoDB" id="1736338at2759"/>
<dbReference type="GO" id="GO:0004523">
    <property type="term" value="F:RNA-DNA hybrid ribonuclease activity"/>
    <property type="evidence" value="ECO:0007669"/>
    <property type="project" value="InterPro"/>
</dbReference>
<gene>
    <name evidence="3" type="primary">LOC107485583</name>
</gene>
<dbReference type="AlphaFoldDB" id="A0A6P4D9Y1"/>
<protein>
    <submittedName>
        <fullName evidence="3">Uncharacterized protein LOC107485583</fullName>
    </submittedName>
</protein>
<reference evidence="3" key="2">
    <citation type="submission" date="2025-08" db="UniProtKB">
        <authorList>
            <consortium name="RefSeq"/>
        </authorList>
    </citation>
    <scope>IDENTIFICATION</scope>
    <source>
        <tissue evidence="3">Whole plant</tissue>
    </source>
</reference>
<evidence type="ECO:0000259" key="1">
    <source>
        <dbReference type="Pfam" id="PF13456"/>
    </source>
</evidence>
<sequence>MAILPGSPSGRENGPGNPPEYKALLGGLIVAREVGATRLEVCSDSQVITSQVNGSYQARDSLLQKYLEKVKELSKQFEEVTVQHVPRERNTRADLLSKLASTKSGVGNRSLIQGMIKEPTVALHLIKIGPSWMDPITNFLENGRLPDDEKEAKALRREVAKYAIIQGQLFKKGLSQPLLKCLHPDQTDYVLKEVHEGCCGHHIGGKALARKLIRAGYYWPLMMMDSKEFWGVDLLGPFPIGPGQVKYLIVAIDYYTKWIEAEPLASISSSNCRKFMLRQKFSSVEHSQTNGQVEAANKVILLGLKKRLANKKDAWADELASIIWSYRTTEQSSIGETPFRLTYGVDAMIPVEIGEPSPRLLLKGVEEAVEKDLADEAREMAHLSEIALKQRMTLRYNTRVLKREFEQNDLVLQRNDIGLPTQGEGKLLANWEGPYRVREVIGKGAYKLEKLDDKEVPRTWNAGNLRRFYS</sequence>
<feature type="domain" description="RNase H type-1" evidence="1">
    <location>
        <begin position="20"/>
        <end position="99"/>
    </location>
</feature>
<evidence type="ECO:0000313" key="3">
    <source>
        <dbReference type="RefSeq" id="XP_015961610.1"/>
    </source>
</evidence>
<dbReference type="KEGG" id="adu:107485583"/>
<dbReference type="Proteomes" id="UP000515211">
    <property type="component" value="Chromosome 4"/>
</dbReference>
<dbReference type="Pfam" id="PF13456">
    <property type="entry name" value="RVT_3"/>
    <property type="match status" value="1"/>
</dbReference>
<dbReference type="PANTHER" id="PTHR48475:SF2">
    <property type="entry name" value="RIBONUCLEASE H"/>
    <property type="match status" value="1"/>
</dbReference>
<reference evidence="2" key="1">
    <citation type="journal article" date="2016" name="Nat. Genet.">
        <title>The genome sequences of Arachis duranensis and Arachis ipaensis, the diploid ancestors of cultivated peanut.</title>
        <authorList>
            <person name="Bertioli D.J."/>
            <person name="Cannon S.B."/>
            <person name="Froenicke L."/>
            <person name="Huang G."/>
            <person name="Farmer A.D."/>
            <person name="Cannon E.K."/>
            <person name="Liu X."/>
            <person name="Gao D."/>
            <person name="Clevenger J."/>
            <person name="Dash S."/>
            <person name="Ren L."/>
            <person name="Moretzsohn M.C."/>
            <person name="Shirasawa K."/>
            <person name="Huang W."/>
            <person name="Vidigal B."/>
            <person name="Abernathy B."/>
            <person name="Chu Y."/>
            <person name="Niederhuth C.E."/>
            <person name="Umale P."/>
            <person name="Araujo A.C."/>
            <person name="Kozik A."/>
            <person name="Kim K.D."/>
            <person name="Burow M.D."/>
            <person name="Varshney R.K."/>
            <person name="Wang X."/>
            <person name="Zhang X."/>
            <person name="Barkley N."/>
            <person name="Guimaraes P.M."/>
            <person name="Isobe S."/>
            <person name="Guo B."/>
            <person name="Liao B."/>
            <person name="Stalker H.T."/>
            <person name="Schmitz R.J."/>
            <person name="Scheffler B.E."/>
            <person name="Leal-Bertioli S.C."/>
            <person name="Xun X."/>
            <person name="Jackson S.A."/>
            <person name="Michelmore R."/>
            <person name="Ozias-Akins P."/>
        </authorList>
    </citation>
    <scope>NUCLEOTIDE SEQUENCE [LARGE SCALE GENOMIC DNA]</scope>
    <source>
        <strain evidence="2">cv. V14167</strain>
    </source>
</reference>
<evidence type="ECO:0000313" key="2">
    <source>
        <dbReference type="Proteomes" id="UP000515211"/>
    </source>
</evidence>
<dbReference type="RefSeq" id="XP_015961610.1">
    <property type="nucleotide sequence ID" value="XM_016106124.1"/>
</dbReference>
<dbReference type="Gene3D" id="1.10.340.70">
    <property type="match status" value="1"/>
</dbReference>
<dbReference type="PANTHER" id="PTHR48475">
    <property type="entry name" value="RIBONUCLEASE H"/>
    <property type="match status" value="1"/>
</dbReference>
<dbReference type="GO" id="GO:0003676">
    <property type="term" value="F:nucleic acid binding"/>
    <property type="evidence" value="ECO:0007669"/>
    <property type="project" value="InterPro"/>
</dbReference>
<organism evidence="2 3">
    <name type="scientific">Arachis duranensis</name>
    <name type="common">Wild peanut</name>
    <dbReference type="NCBI Taxonomy" id="130453"/>
    <lineage>
        <taxon>Eukaryota</taxon>
        <taxon>Viridiplantae</taxon>
        <taxon>Streptophyta</taxon>
        <taxon>Embryophyta</taxon>
        <taxon>Tracheophyta</taxon>
        <taxon>Spermatophyta</taxon>
        <taxon>Magnoliopsida</taxon>
        <taxon>eudicotyledons</taxon>
        <taxon>Gunneridae</taxon>
        <taxon>Pentapetalae</taxon>
        <taxon>rosids</taxon>
        <taxon>fabids</taxon>
        <taxon>Fabales</taxon>
        <taxon>Fabaceae</taxon>
        <taxon>Papilionoideae</taxon>
        <taxon>50 kb inversion clade</taxon>
        <taxon>dalbergioids sensu lato</taxon>
        <taxon>Dalbergieae</taxon>
        <taxon>Pterocarpus clade</taxon>
        <taxon>Arachis</taxon>
    </lineage>
</organism>
<keyword evidence="2" id="KW-1185">Reference proteome</keyword>
<proteinExistence type="predicted"/>